<dbReference type="Proteomes" id="UP001279734">
    <property type="component" value="Unassembled WGS sequence"/>
</dbReference>
<evidence type="ECO:0000256" key="5">
    <source>
        <dbReference type="SAM" id="MobiDB-lite"/>
    </source>
</evidence>
<dbReference type="PANTHER" id="PTHR46991:SF11">
    <property type="entry name" value="SMALL HEAT SHOCK PROTEIN HSPF"/>
    <property type="match status" value="1"/>
</dbReference>
<evidence type="ECO:0000256" key="3">
    <source>
        <dbReference type="PROSITE-ProRule" id="PRU00285"/>
    </source>
</evidence>
<dbReference type="InterPro" id="IPR002068">
    <property type="entry name" value="A-crystallin/Hsp20_dom"/>
</dbReference>
<keyword evidence="1" id="KW-0809">Transit peptide</keyword>
<protein>
    <recommendedName>
        <fullName evidence="6">SHSP domain-containing protein</fullName>
    </recommendedName>
</protein>
<dbReference type="InterPro" id="IPR044656">
    <property type="entry name" value="HSP14.7/HSP23.5/HSP23.6-like"/>
</dbReference>
<organism evidence="7 8">
    <name type="scientific">Nepenthes gracilis</name>
    <name type="common">Slender pitcher plant</name>
    <dbReference type="NCBI Taxonomy" id="150966"/>
    <lineage>
        <taxon>Eukaryota</taxon>
        <taxon>Viridiplantae</taxon>
        <taxon>Streptophyta</taxon>
        <taxon>Embryophyta</taxon>
        <taxon>Tracheophyta</taxon>
        <taxon>Spermatophyta</taxon>
        <taxon>Magnoliopsida</taxon>
        <taxon>eudicotyledons</taxon>
        <taxon>Gunneridae</taxon>
        <taxon>Pentapetalae</taxon>
        <taxon>Caryophyllales</taxon>
        <taxon>Nepenthaceae</taxon>
        <taxon>Nepenthes</taxon>
    </lineage>
</organism>
<gene>
    <name evidence="7" type="ORF">Nepgr_024613</name>
</gene>
<feature type="region of interest" description="Disordered" evidence="5">
    <location>
        <begin position="49"/>
        <end position="69"/>
    </location>
</feature>
<dbReference type="PANTHER" id="PTHR46991">
    <property type="entry name" value="23.5 KDA HEAT SHOCK PROTEIN, MITOCHONDRIAL"/>
    <property type="match status" value="1"/>
</dbReference>
<evidence type="ECO:0000313" key="8">
    <source>
        <dbReference type="Proteomes" id="UP001279734"/>
    </source>
</evidence>
<evidence type="ECO:0000256" key="1">
    <source>
        <dbReference type="ARBA" id="ARBA00022946"/>
    </source>
</evidence>
<dbReference type="CDD" id="cd06464">
    <property type="entry name" value="ACD_sHsps-like"/>
    <property type="match status" value="1"/>
</dbReference>
<keyword evidence="2" id="KW-0346">Stress response</keyword>
<comment type="caution">
    <text evidence="7">The sequence shown here is derived from an EMBL/GenBank/DDBJ whole genome shotgun (WGS) entry which is preliminary data.</text>
</comment>
<sequence>MNSVGSILAMASSIALRRMAGSSLLNRLYRPIGCVSAAPSTTRTFNSNAQMTRVDDDDGGLDVDRRSDRSFSRRRDVPSFLSDMFDPFSPTRSVSQLMNMMDQLMENPFVTVPRGMGAVGGRRGWDAKEDENALYLKMDMPGLGKEDVKISVEENTLIIKGEGETESEEEERRRRYSARIDLTPNLYKIDGIKAEMKNGVLKVFIPKVKEDERKDVVNVNIE</sequence>
<proteinExistence type="inferred from homology"/>
<reference evidence="7" key="1">
    <citation type="submission" date="2023-05" db="EMBL/GenBank/DDBJ databases">
        <title>Nepenthes gracilis genome sequencing.</title>
        <authorList>
            <person name="Fukushima K."/>
        </authorList>
    </citation>
    <scope>NUCLEOTIDE SEQUENCE</scope>
    <source>
        <strain evidence="7">SING2019-196</strain>
    </source>
</reference>
<feature type="domain" description="SHSP" evidence="6">
    <location>
        <begin position="116"/>
        <end position="222"/>
    </location>
</feature>
<dbReference type="SUPFAM" id="SSF49764">
    <property type="entry name" value="HSP20-like chaperones"/>
    <property type="match status" value="1"/>
</dbReference>
<evidence type="ECO:0000256" key="4">
    <source>
        <dbReference type="RuleBase" id="RU003616"/>
    </source>
</evidence>
<dbReference type="PROSITE" id="PS01031">
    <property type="entry name" value="SHSP"/>
    <property type="match status" value="1"/>
</dbReference>
<accession>A0AAD3Y084</accession>
<dbReference type="EMBL" id="BSYO01000025">
    <property type="protein sequence ID" value="GMH22770.1"/>
    <property type="molecule type" value="Genomic_DNA"/>
</dbReference>
<name>A0AAD3Y084_NEPGR</name>
<dbReference type="Gene3D" id="2.60.40.790">
    <property type="match status" value="1"/>
</dbReference>
<dbReference type="InterPro" id="IPR008978">
    <property type="entry name" value="HSP20-like_chaperone"/>
</dbReference>
<evidence type="ECO:0000256" key="2">
    <source>
        <dbReference type="ARBA" id="ARBA00023016"/>
    </source>
</evidence>
<evidence type="ECO:0000259" key="6">
    <source>
        <dbReference type="PROSITE" id="PS01031"/>
    </source>
</evidence>
<evidence type="ECO:0000313" key="7">
    <source>
        <dbReference type="EMBL" id="GMH22770.1"/>
    </source>
</evidence>
<dbReference type="AlphaFoldDB" id="A0AAD3Y084"/>
<keyword evidence="8" id="KW-1185">Reference proteome</keyword>
<dbReference type="Pfam" id="PF00011">
    <property type="entry name" value="HSP20"/>
    <property type="match status" value="1"/>
</dbReference>
<comment type="similarity">
    <text evidence="3 4">Belongs to the small heat shock protein (HSP20) family.</text>
</comment>